<evidence type="ECO:0000313" key="2">
    <source>
        <dbReference type="Proteomes" id="UP001164472"/>
    </source>
</evidence>
<name>A0A9E8HIA4_9ALTE</name>
<protein>
    <submittedName>
        <fullName evidence="1">Uncharacterized protein</fullName>
    </submittedName>
</protein>
<organism evidence="1 2">
    <name type="scientific">Alkalimarinus sediminis</name>
    <dbReference type="NCBI Taxonomy" id="1632866"/>
    <lineage>
        <taxon>Bacteria</taxon>
        <taxon>Pseudomonadati</taxon>
        <taxon>Pseudomonadota</taxon>
        <taxon>Gammaproteobacteria</taxon>
        <taxon>Alteromonadales</taxon>
        <taxon>Alteromonadaceae</taxon>
        <taxon>Alkalimarinus</taxon>
    </lineage>
</organism>
<gene>
    <name evidence="1" type="ORF">NNL22_18150</name>
</gene>
<reference evidence="1" key="1">
    <citation type="submission" date="2022-07" db="EMBL/GenBank/DDBJ databases">
        <title>Alkalimarinus sp. nov., isolated from gut of a Alitta virens.</title>
        <authorList>
            <person name="Yang A.I."/>
            <person name="Shin N.-R."/>
        </authorList>
    </citation>
    <scope>NUCLEOTIDE SEQUENCE</scope>
    <source>
        <strain evidence="1">FA028</strain>
    </source>
</reference>
<dbReference type="EMBL" id="CP101527">
    <property type="protein sequence ID" value="UZW74919.1"/>
    <property type="molecule type" value="Genomic_DNA"/>
</dbReference>
<keyword evidence="2" id="KW-1185">Reference proteome</keyword>
<dbReference type="RefSeq" id="WP_251810346.1">
    <property type="nucleotide sequence ID" value="NZ_CP101527.1"/>
</dbReference>
<dbReference type="Proteomes" id="UP001164472">
    <property type="component" value="Chromosome"/>
</dbReference>
<proteinExistence type="predicted"/>
<dbReference type="KEGG" id="asem:NNL22_18150"/>
<accession>A0A9E8HIA4</accession>
<sequence>MNIEDANDFKRVVSFFWGESNAELVPLNEQSVSAVMEALEAAGVCSEAMDLVPRPHNPIVKPAFSYAIKQIKRIAKELTFGSSGTYMNCRNMVALKYRTRISEIVNGLY</sequence>
<dbReference type="AlphaFoldDB" id="A0A9E8HIA4"/>
<evidence type="ECO:0000313" key="1">
    <source>
        <dbReference type="EMBL" id="UZW74919.1"/>
    </source>
</evidence>